<organism evidence="7 8">
    <name type="scientific">Propionispira arboris</name>
    <dbReference type="NCBI Taxonomy" id="84035"/>
    <lineage>
        <taxon>Bacteria</taxon>
        <taxon>Bacillati</taxon>
        <taxon>Bacillota</taxon>
        <taxon>Negativicutes</taxon>
        <taxon>Selenomonadales</taxon>
        <taxon>Selenomonadaceae</taxon>
        <taxon>Propionispira</taxon>
    </lineage>
</organism>
<feature type="binding site" evidence="4">
    <location>
        <position position="192"/>
    </location>
    <ligand>
        <name>NAD(+)</name>
        <dbReference type="ChEBI" id="CHEBI:57540"/>
    </ligand>
</feature>
<evidence type="ECO:0000256" key="4">
    <source>
        <dbReference type="HAMAP-Rule" id="MF_01968"/>
    </source>
</evidence>
<feature type="binding site" evidence="4">
    <location>
        <position position="35"/>
    </location>
    <ligand>
        <name>NAD(+)</name>
        <dbReference type="ChEBI" id="CHEBI:57540"/>
    </ligand>
</feature>
<keyword evidence="3 4" id="KW-0520">NAD</keyword>
<feature type="binding site" evidence="4">
    <location>
        <position position="36"/>
    </location>
    <ligand>
        <name>NAD(+)</name>
        <dbReference type="ChEBI" id="CHEBI:57540"/>
    </ligand>
</feature>
<dbReference type="AlphaFoldDB" id="A0A1H7D2N1"/>
<feature type="binding site" evidence="4">
    <location>
        <position position="108"/>
    </location>
    <ligand>
        <name>NAD(+)</name>
        <dbReference type="ChEBI" id="CHEBI:57540"/>
    </ligand>
</feature>
<feature type="binding site" evidence="4">
    <location>
        <position position="28"/>
    </location>
    <ligand>
        <name>NAD(+)</name>
        <dbReference type="ChEBI" id="CHEBI:57540"/>
    </ligand>
</feature>
<keyword evidence="4 5" id="KW-0862">Zinc</keyword>
<comment type="catalytic activity">
    <reaction evidence="4">
        <text>N(6)-acetyl-L-lysyl-[protein] + NAD(+) + H2O = 2''-O-acetyl-ADP-D-ribose + nicotinamide + L-lysyl-[protein]</text>
        <dbReference type="Rhea" id="RHEA:43636"/>
        <dbReference type="Rhea" id="RHEA-COMP:9752"/>
        <dbReference type="Rhea" id="RHEA-COMP:10731"/>
        <dbReference type="ChEBI" id="CHEBI:15377"/>
        <dbReference type="ChEBI" id="CHEBI:17154"/>
        <dbReference type="ChEBI" id="CHEBI:29969"/>
        <dbReference type="ChEBI" id="CHEBI:57540"/>
        <dbReference type="ChEBI" id="CHEBI:61930"/>
        <dbReference type="ChEBI" id="CHEBI:83767"/>
        <dbReference type="EC" id="2.3.1.286"/>
    </reaction>
</comment>
<dbReference type="GO" id="GO:0017136">
    <property type="term" value="F:histone deacetylase activity, NAD-dependent"/>
    <property type="evidence" value="ECO:0007669"/>
    <property type="project" value="TreeGrafter"/>
</dbReference>
<comment type="similarity">
    <text evidence="4">Belongs to the sirtuin family. Class U subfamily.</text>
</comment>
<evidence type="ECO:0000259" key="6">
    <source>
        <dbReference type="PROSITE" id="PS50305"/>
    </source>
</evidence>
<dbReference type="HAMAP" id="MF_01968">
    <property type="entry name" value="Sirtuin_ClassU"/>
    <property type="match status" value="1"/>
</dbReference>
<comment type="function">
    <text evidence="4">NAD-dependent protein deacetylase which modulates the activities of several enzymes which are inactive in their acetylated form.</text>
</comment>
<comment type="cofactor">
    <cofactor evidence="4">
        <name>Zn(2+)</name>
        <dbReference type="ChEBI" id="CHEBI:29105"/>
    </cofactor>
    <text evidence="4">Binds 1 zinc ion per subunit.</text>
</comment>
<dbReference type="GO" id="GO:0070403">
    <property type="term" value="F:NAD+ binding"/>
    <property type="evidence" value="ECO:0007669"/>
    <property type="project" value="UniProtKB-UniRule"/>
</dbReference>
<evidence type="ECO:0000256" key="5">
    <source>
        <dbReference type="PROSITE-ProRule" id="PRU00236"/>
    </source>
</evidence>
<dbReference type="PANTHER" id="PTHR11085">
    <property type="entry name" value="NAD-DEPENDENT PROTEIN DEACYLASE SIRTUIN-5, MITOCHONDRIAL-RELATED"/>
    <property type="match status" value="1"/>
</dbReference>
<evidence type="ECO:0000256" key="3">
    <source>
        <dbReference type="ARBA" id="ARBA00023027"/>
    </source>
</evidence>
<evidence type="ECO:0000256" key="1">
    <source>
        <dbReference type="ARBA" id="ARBA00022490"/>
    </source>
</evidence>
<proteinExistence type="inferred from homology"/>
<evidence type="ECO:0000313" key="8">
    <source>
        <dbReference type="Proteomes" id="UP000199662"/>
    </source>
</evidence>
<dbReference type="PROSITE" id="PS50305">
    <property type="entry name" value="SIRTUIN"/>
    <property type="match status" value="1"/>
</dbReference>
<dbReference type="RefSeq" id="WP_091835760.1">
    <property type="nucleotide sequence ID" value="NZ_FNZK01000029.1"/>
</dbReference>
<dbReference type="InterPro" id="IPR026591">
    <property type="entry name" value="Sirtuin_cat_small_dom_sf"/>
</dbReference>
<keyword evidence="4 5" id="KW-0479">Metal-binding</keyword>
<feature type="binding site" evidence="4">
    <location>
        <position position="108"/>
    </location>
    <ligand>
        <name>nicotinamide</name>
        <dbReference type="ChEBI" id="CHEBI:17154"/>
    </ligand>
</feature>
<keyword evidence="8" id="KW-1185">Reference proteome</keyword>
<dbReference type="InterPro" id="IPR026590">
    <property type="entry name" value="Ssirtuin_cat_dom"/>
</dbReference>
<dbReference type="NCBIfam" id="NF001752">
    <property type="entry name" value="PRK00481.1-1"/>
    <property type="match status" value="1"/>
</dbReference>
<sequence>MKMMNNNLVQILKQSKNIVFFGGAGVSTESGIPDFRSEEGIYNQKTNNSYSPEEIVSHYFFKRRPKDFYSFYKAKLVHLEAKPNDCHRALVTLEKMGKLSAIITQNIDGLHQAAGSKNVIELHGSVYENYCIKCHKKYDISYILNAKDIPFCSCGKLIRPDIVLYGETLDENVIKQAIEAISSADTLIIGGTSLIVYPAATLVNYFHGKTIVLINKTVTPADEKANLIIHDPIAKVMNSAVTLLLKSTEI</sequence>
<dbReference type="GO" id="GO:0005737">
    <property type="term" value="C:cytoplasm"/>
    <property type="evidence" value="ECO:0007669"/>
    <property type="project" value="UniProtKB-SubCell"/>
</dbReference>
<feature type="active site" description="Proton acceptor" evidence="4 5">
    <location>
        <position position="123"/>
    </location>
</feature>
<feature type="domain" description="Deacetylase sirtuin-type" evidence="6">
    <location>
        <begin position="1"/>
        <end position="247"/>
    </location>
</feature>
<dbReference type="InterPro" id="IPR029035">
    <property type="entry name" value="DHS-like_NAD/FAD-binding_dom"/>
</dbReference>
<feature type="binding site" evidence="4 5">
    <location>
        <position position="134"/>
    </location>
    <ligand>
        <name>Zn(2+)</name>
        <dbReference type="ChEBI" id="CHEBI:29105"/>
    </ligand>
</feature>
<dbReference type="SUPFAM" id="SSF52467">
    <property type="entry name" value="DHS-like NAD/FAD-binding domain"/>
    <property type="match status" value="1"/>
</dbReference>
<dbReference type="EMBL" id="FNZK01000029">
    <property type="protein sequence ID" value="SEJ96021.1"/>
    <property type="molecule type" value="Genomic_DNA"/>
</dbReference>
<reference evidence="7 8" key="1">
    <citation type="submission" date="2016-10" db="EMBL/GenBank/DDBJ databases">
        <authorList>
            <person name="de Groot N.N."/>
        </authorList>
    </citation>
    <scope>NUCLEOTIDE SEQUENCE [LARGE SCALE GENOMIC DNA]</scope>
    <source>
        <strain evidence="7 8">DSM 2179</strain>
    </source>
</reference>
<dbReference type="Gene3D" id="3.40.50.1220">
    <property type="entry name" value="TPP-binding domain"/>
    <property type="match status" value="1"/>
</dbReference>
<feature type="binding site" evidence="4">
    <location>
        <position position="215"/>
    </location>
    <ligand>
        <name>NAD(+)</name>
        <dbReference type="ChEBI" id="CHEBI:57540"/>
    </ligand>
</feature>
<evidence type="ECO:0000313" key="7">
    <source>
        <dbReference type="EMBL" id="SEJ96021.1"/>
    </source>
</evidence>
<dbReference type="InterPro" id="IPR003000">
    <property type="entry name" value="Sirtuin"/>
</dbReference>
<keyword evidence="2 4" id="KW-0808">Transferase</keyword>
<feature type="binding site" evidence="4">
    <location>
        <position position="123"/>
    </location>
    <ligand>
        <name>NAD(+)</name>
        <dbReference type="ChEBI" id="CHEBI:57540"/>
    </ligand>
</feature>
<protein>
    <recommendedName>
        <fullName evidence="4">NAD-dependent protein deacetylase</fullName>
        <ecNumber evidence="4">2.3.1.286</ecNumber>
    </recommendedName>
    <alternativeName>
        <fullName evidence="4">Regulatory protein SIR2 homolog</fullName>
    </alternativeName>
</protein>
<dbReference type="STRING" id="84035.SAMN05660742_12919"/>
<feature type="binding site" evidence="4">
    <location>
        <position position="233"/>
    </location>
    <ligand>
        <name>NAD(+)</name>
        <dbReference type="ChEBI" id="CHEBI:57540"/>
    </ligand>
</feature>
<feature type="binding site" evidence="4">
    <location>
        <position position="24"/>
    </location>
    <ligand>
        <name>NAD(+)</name>
        <dbReference type="ChEBI" id="CHEBI:57540"/>
    </ligand>
</feature>
<dbReference type="EC" id="2.3.1.286" evidence="4"/>
<feature type="binding site" evidence="4">
    <location>
        <position position="105"/>
    </location>
    <ligand>
        <name>NAD(+)</name>
        <dbReference type="ChEBI" id="CHEBI:57540"/>
    </ligand>
</feature>
<feature type="binding site" evidence="4">
    <location>
        <position position="193"/>
    </location>
    <ligand>
        <name>NAD(+)</name>
        <dbReference type="ChEBI" id="CHEBI:57540"/>
    </ligand>
</feature>
<dbReference type="Pfam" id="PF02146">
    <property type="entry name" value="SIR2"/>
    <property type="match status" value="1"/>
</dbReference>
<dbReference type="InterPro" id="IPR050134">
    <property type="entry name" value="NAD-dep_sirtuin_deacylases"/>
</dbReference>
<dbReference type="NCBIfam" id="NF001753">
    <property type="entry name" value="PRK00481.1-3"/>
    <property type="match status" value="1"/>
</dbReference>
<comment type="subcellular location">
    <subcellularLocation>
        <location evidence="4">Cytoplasm</location>
    </subcellularLocation>
</comment>
<feature type="binding site" evidence="4 5">
    <location>
        <position position="152"/>
    </location>
    <ligand>
        <name>Zn(2+)</name>
        <dbReference type="ChEBI" id="CHEBI:29105"/>
    </ligand>
</feature>
<dbReference type="GO" id="GO:0008270">
    <property type="term" value="F:zinc ion binding"/>
    <property type="evidence" value="ECO:0007669"/>
    <property type="project" value="UniProtKB-UniRule"/>
</dbReference>
<accession>A0A1H7D2N1</accession>
<feature type="binding site" evidence="4">
    <location>
        <position position="35"/>
    </location>
    <ligand>
        <name>nicotinamide</name>
        <dbReference type="ChEBI" id="CHEBI:17154"/>
    </ligand>
</feature>
<dbReference type="Gene3D" id="3.30.1600.10">
    <property type="entry name" value="SIR2/SIRT2 'Small Domain"/>
    <property type="match status" value="1"/>
</dbReference>
<comment type="caution">
    <text evidence="4">Lacks conserved residue(s) required for the propagation of feature annotation.</text>
</comment>
<evidence type="ECO:0000256" key="2">
    <source>
        <dbReference type="ARBA" id="ARBA00022679"/>
    </source>
</evidence>
<feature type="binding site" evidence="4">
    <location>
        <position position="107"/>
    </location>
    <ligand>
        <name>nicotinamide</name>
        <dbReference type="ChEBI" id="CHEBI:17154"/>
    </ligand>
</feature>
<feature type="binding site" evidence="4">
    <location>
        <position position="107"/>
    </location>
    <ligand>
        <name>NAD(+)</name>
        <dbReference type="ChEBI" id="CHEBI:57540"/>
    </ligand>
</feature>
<dbReference type="Proteomes" id="UP000199662">
    <property type="component" value="Unassembled WGS sequence"/>
</dbReference>
<gene>
    <name evidence="4" type="primary">cobB</name>
    <name evidence="7" type="ORF">SAMN05660742_12919</name>
</gene>
<name>A0A1H7D2N1_9FIRM</name>
<feature type="binding site" evidence="4 5">
    <location>
        <position position="154"/>
    </location>
    <ligand>
        <name>Zn(2+)</name>
        <dbReference type="ChEBI" id="CHEBI:29105"/>
    </ligand>
</feature>
<keyword evidence="1 4" id="KW-0963">Cytoplasm</keyword>
<dbReference type="PANTHER" id="PTHR11085:SF4">
    <property type="entry name" value="NAD-DEPENDENT PROTEIN DEACYLASE"/>
    <property type="match status" value="1"/>
</dbReference>
<dbReference type="InterPro" id="IPR028628">
    <property type="entry name" value="Sirtuin_class_U"/>
</dbReference>
<feature type="binding site" evidence="4 5">
    <location>
        <position position="131"/>
    </location>
    <ligand>
        <name>Zn(2+)</name>
        <dbReference type="ChEBI" id="CHEBI:29105"/>
    </ligand>
</feature>